<keyword evidence="2" id="KW-1185">Reference proteome</keyword>
<feature type="non-terminal residue" evidence="1">
    <location>
        <position position="1"/>
    </location>
</feature>
<accession>A0ACC1KCV4</accession>
<dbReference type="Proteomes" id="UP001140087">
    <property type="component" value="Unassembled WGS sequence"/>
</dbReference>
<name>A0ACC1KCV4_9FUNG</name>
<comment type="caution">
    <text evidence="1">The sequence shown here is derived from an EMBL/GenBank/DDBJ whole genome shotgun (WGS) entry which is preliminary data.</text>
</comment>
<gene>
    <name evidence="1" type="primary">bzz1_4</name>
    <name evidence="1" type="ORF">H4R21_007162</name>
</gene>
<sequence length="189" mass="20606">VTNDDHASWWVGFNESSKESGWFPSNFVTRTAEAKPKSKPRRQVIITKRYEAADEDELTLEVGDVVKVKDDVDGWYLGRFNSVTGRFPSSHAEDYTPAESGARPLPQPPVQAPPTLPARSPALPQRVQADAGPTEALPPLSDDDADGARKEKKAGRRISRIFGAKKSRAKDGTPDAEPMSPADTAAHDE</sequence>
<feature type="non-terminal residue" evidence="1">
    <location>
        <position position="189"/>
    </location>
</feature>
<proteinExistence type="predicted"/>
<evidence type="ECO:0000313" key="1">
    <source>
        <dbReference type="EMBL" id="KAJ2786731.1"/>
    </source>
</evidence>
<dbReference type="EMBL" id="JANBUN010004261">
    <property type="protein sequence ID" value="KAJ2786731.1"/>
    <property type="molecule type" value="Genomic_DNA"/>
</dbReference>
<organism evidence="1 2">
    <name type="scientific">Coemansia helicoidea</name>
    <dbReference type="NCBI Taxonomy" id="1286919"/>
    <lineage>
        <taxon>Eukaryota</taxon>
        <taxon>Fungi</taxon>
        <taxon>Fungi incertae sedis</taxon>
        <taxon>Zoopagomycota</taxon>
        <taxon>Kickxellomycotina</taxon>
        <taxon>Kickxellomycetes</taxon>
        <taxon>Kickxellales</taxon>
        <taxon>Kickxellaceae</taxon>
        <taxon>Coemansia</taxon>
    </lineage>
</organism>
<evidence type="ECO:0000313" key="2">
    <source>
        <dbReference type="Proteomes" id="UP001140087"/>
    </source>
</evidence>
<reference evidence="1" key="1">
    <citation type="submission" date="2022-07" db="EMBL/GenBank/DDBJ databases">
        <title>Phylogenomic reconstructions and comparative analyses of Kickxellomycotina fungi.</title>
        <authorList>
            <person name="Reynolds N.K."/>
            <person name="Stajich J.E."/>
            <person name="Barry K."/>
            <person name="Grigoriev I.V."/>
            <person name="Crous P."/>
            <person name="Smith M.E."/>
        </authorList>
    </citation>
    <scope>NUCLEOTIDE SEQUENCE</scope>
    <source>
        <strain evidence="1">BCRC 34780</strain>
    </source>
</reference>
<protein>
    <submittedName>
        <fullName evidence="1">Protein BZZ1</fullName>
    </submittedName>
</protein>